<accession>A0A2T5RRD3</accession>
<keyword evidence="1" id="KW-0479">Metal-binding</keyword>
<dbReference type="PROSITE" id="PS00198">
    <property type="entry name" value="4FE4S_FER_1"/>
    <property type="match status" value="1"/>
</dbReference>
<proteinExistence type="predicted"/>
<evidence type="ECO:0000256" key="2">
    <source>
        <dbReference type="ARBA" id="ARBA00023004"/>
    </source>
</evidence>
<dbReference type="PANTHER" id="PTHR47354:SF5">
    <property type="entry name" value="PROTEIN RFBI"/>
    <property type="match status" value="1"/>
</dbReference>
<gene>
    <name evidence="8" type="ORF">C7957_11842</name>
    <name evidence="7" type="ORF">C8C76_1028</name>
</gene>
<dbReference type="RefSeq" id="WP_108137858.1">
    <property type="nucleotide sequence ID" value="NZ_QAXS01000002.1"/>
</dbReference>
<dbReference type="SUPFAM" id="SSF63380">
    <property type="entry name" value="Riboflavin synthase domain-like"/>
    <property type="match status" value="1"/>
</dbReference>
<keyword evidence="3" id="KW-0411">Iron-sulfur</keyword>
<evidence type="ECO:0000313" key="9">
    <source>
        <dbReference type="Proteomes" id="UP000244089"/>
    </source>
</evidence>
<dbReference type="InterPro" id="IPR017900">
    <property type="entry name" value="4Fe4S_Fe_S_CS"/>
</dbReference>
<dbReference type="EMBL" id="QAXS01000002">
    <property type="protein sequence ID" value="PTW02689.1"/>
    <property type="molecule type" value="Genomic_DNA"/>
</dbReference>
<protein>
    <submittedName>
        <fullName evidence="7">NAD(P)H-flavin reductase</fullName>
    </submittedName>
</protein>
<dbReference type="GO" id="GO:0046872">
    <property type="term" value="F:metal ion binding"/>
    <property type="evidence" value="ECO:0007669"/>
    <property type="project" value="UniProtKB-KW"/>
</dbReference>
<dbReference type="InterPro" id="IPR001433">
    <property type="entry name" value="OxRdtase_FAD/NAD-bd"/>
</dbReference>
<dbReference type="EMBL" id="SNXX01000018">
    <property type="protein sequence ID" value="TDP91243.1"/>
    <property type="molecule type" value="Genomic_DNA"/>
</dbReference>
<name>A0A2T5RRD3_9FIRM</name>
<feature type="transmembrane region" description="Helical" evidence="4">
    <location>
        <begin position="94"/>
        <end position="115"/>
    </location>
</feature>
<dbReference type="InterPro" id="IPR008333">
    <property type="entry name" value="Cbr1-like_FAD-bd_dom"/>
</dbReference>
<dbReference type="SUPFAM" id="SSF54862">
    <property type="entry name" value="4Fe-4S ferredoxins"/>
    <property type="match status" value="1"/>
</dbReference>
<dbReference type="Gene3D" id="3.30.70.20">
    <property type="match status" value="1"/>
</dbReference>
<dbReference type="PANTHER" id="PTHR47354">
    <property type="entry name" value="NADH OXIDOREDUCTASE HCR"/>
    <property type="match status" value="1"/>
</dbReference>
<evidence type="ECO:0000259" key="6">
    <source>
        <dbReference type="PROSITE" id="PS51384"/>
    </source>
</evidence>
<dbReference type="InterPro" id="IPR017927">
    <property type="entry name" value="FAD-bd_FR_type"/>
</dbReference>
<dbReference type="PROSITE" id="PS51384">
    <property type="entry name" value="FAD_FR"/>
    <property type="match status" value="1"/>
</dbReference>
<dbReference type="Pfam" id="PF12838">
    <property type="entry name" value="Fer4_7"/>
    <property type="match status" value="1"/>
</dbReference>
<dbReference type="AlphaFoldDB" id="A0A2T5RRD3"/>
<keyword evidence="4" id="KW-0472">Membrane</keyword>
<evidence type="ECO:0000256" key="4">
    <source>
        <dbReference type="SAM" id="Phobius"/>
    </source>
</evidence>
<dbReference type="Proteomes" id="UP000295176">
    <property type="component" value="Unassembled WGS sequence"/>
</dbReference>
<evidence type="ECO:0000256" key="1">
    <source>
        <dbReference type="ARBA" id="ARBA00022723"/>
    </source>
</evidence>
<evidence type="ECO:0000256" key="3">
    <source>
        <dbReference type="ARBA" id="ARBA00023014"/>
    </source>
</evidence>
<dbReference type="Pfam" id="PF00175">
    <property type="entry name" value="NAD_binding_1"/>
    <property type="match status" value="1"/>
</dbReference>
<feature type="domain" description="4Fe-4S ferredoxin-type" evidence="5">
    <location>
        <begin position="214"/>
        <end position="243"/>
    </location>
</feature>
<sequence length="491" mass="56172">MENIESIYYIETNRTFTLLRKYAWIFTLTVAIGGLWFPKFGLFVLPVIAGLSLTSFFKGRYWCGNICPHGSLFDSVLLQFSKNREIPHFFKSKFLRISFFLFFSFQIGRKLVSVINIYGQAPFLDKLGFIFVASYLMVTVLGGITSFFYSPRTWCQFCPMGSIQHMSYKAGKNLGINNETDAKVTIESTDLCHECGMCARVCPMQLDPYLEWNEDGQLDNEKCIRCNTCVENCPAGILEIKNNSADEFNIWEEGELDYYHKDNIRAKIEEIRELSGNIKEFSFRLMEPPHIDVEAGQFILVKVSDKHQMYRAYSIAGIEDDGSLIKVTVMRITDGYGTSIIFSDFEEGQVIELKGPMGHELVVDKDAEDVMLVGGGIGITPFIPIVEDIVHNDNHIKNAKLIYGVNEEDQFLYRDFFEEMDAESDKFDFVPVVAFDDNWNGEKGFVTDVMDKYELDDYKIYMCGPGPMEAAARQLLEEKDFDQSHIYAEST</sequence>
<dbReference type="PROSITE" id="PS51379">
    <property type="entry name" value="4FE4S_FER_2"/>
    <property type="match status" value="2"/>
</dbReference>
<dbReference type="InterPro" id="IPR017896">
    <property type="entry name" value="4Fe4S_Fe-S-bd"/>
</dbReference>
<comment type="caution">
    <text evidence="7">The sequence shown here is derived from an EMBL/GenBank/DDBJ whole genome shotgun (WGS) entry which is preliminary data.</text>
</comment>
<keyword evidence="4" id="KW-0812">Transmembrane</keyword>
<dbReference type="InterPro" id="IPR050415">
    <property type="entry name" value="MRET"/>
</dbReference>
<feature type="domain" description="4Fe-4S ferredoxin-type" evidence="5">
    <location>
        <begin position="182"/>
        <end position="213"/>
    </location>
</feature>
<dbReference type="PRINTS" id="PR00371">
    <property type="entry name" value="FPNCR"/>
</dbReference>
<reference evidence="7 9" key="1">
    <citation type="submission" date="2018-04" db="EMBL/GenBank/DDBJ databases">
        <title>Subsurface microbial communities from deep shales in Ohio and West Virginia, USA.</title>
        <authorList>
            <person name="Wrighton K."/>
        </authorList>
    </citation>
    <scope>NUCLEOTIDE SEQUENCE [LARGE SCALE GENOMIC DNA]</scope>
    <source>
        <strain evidence="8 10">MSL 7</strain>
        <strain evidence="7 9">WC1</strain>
    </source>
</reference>
<dbReference type="Gene3D" id="3.40.50.80">
    <property type="entry name" value="Nucleotide-binding domain of ferredoxin-NADP reductase (FNR) module"/>
    <property type="match status" value="1"/>
</dbReference>
<dbReference type="InterPro" id="IPR039261">
    <property type="entry name" value="FNR_nucleotide-bd"/>
</dbReference>
<dbReference type="PRINTS" id="PR00406">
    <property type="entry name" value="CYTB5RDTASE"/>
</dbReference>
<dbReference type="GO" id="GO:0051536">
    <property type="term" value="F:iron-sulfur cluster binding"/>
    <property type="evidence" value="ECO:0007669"/>
    <property type="project" value="UniProtKB-KW"/>
</dbReference>
<feature type="transmembrane region" description="Helical" evidence="4">
    <location>
        <begin position="127"/>
        <end position="150"/>
    </location>
</feature>
<evidence type="ECO:0000259" key="5">
    <source>
        <dbReference type="PROSITE" id="PS51379"/>
    </source>
</evidence>
<evidence type="ECO:0000313" key="8">
    <source>
        <dbReference type="EMBL" id="TDP91243.1"/>
    </source>
</evidence>
<evidence type="ECO:0000313" key="7">
    <source>
        <dbReference type="EMBL" id="PTW02689.1"/>
    </source>
</evidence>
<dbReference type="OrthoDB" id="9786132at2"/>
<dbReference type="Pfam" id="PF00970">
    <property type="entry name" value="FAD_binding_6"/>
    <property type="match status" value="1"/>
</dbReference>
<organism evidence="7 9">
    <name type="scientific">Halanaerobium saccharolyticum</name>
    <dbReference type="NCBI Taxonomy" id="43595"/>
    <lineage>
        <taxon>Bacteria</taxon>
        <taxon>Bacillati</taxon>
        <taxon>Bacillota</taxon>
        <taxon>Clostridia</taxon>
        <taxon>Halanaerobiales</taxon>
        <taxon>Halanaerobiaceae</taxon>
        <taxon>Halanaerobium</taxon>
    </lineage>
</organism>
<keyword evidence="2" id="KW-0408">Iron</keyword>
<keyword evidence="4" id="KW-1133">Transmembrane helix</keyword>
<dbReference type="InterPro" id="IPR001709">
    <property type="entry name" value="Flavoprot_Pyr_Nucl_cyt_Rdtase"/>
</dbReference>
<dbReference type="Gene3D" id="2.40.30.10">
    <property type="entry name" value="Translation factors"/>
    <property type="match status" value="1"/>
</dbReference>
<feature type="transmembrane region" description="Helical" evidence="4">
    <location>
        <begin position="22"/>
        <end position="51"/>
    </location>
</feature>
<dbReference type="SUPFAM" id="SSF52343">
    <property type="entry name" value="Ferredoxin reductase-like, C-terminal NADP-linked domain"/>
    <property type="match status" value="1"/>
</dbReference>
<dbReference type="InterPro" id="IPR017938">
    <property type="entry name" value="Riboflavin_synthase-like_b-brl"/>
</dbReference>
<dbReference type="Pfam" id="PF12801">
    <property type="entry name" value="Fer4_5"/>
    <property type="match status" value="2"/>
</dbReference>
<evidence type="ECO:0000313" key="10">
    <source>
        <dbReference type="Proteomes" id="UP000295176"/>
    </source>
</evidence>
<dbReference type="GO" id="GO:0016491">
    <property type="term" value="F:oxidoreductase activity"/>
    <property type="evidence" value="ECO:0007669"/>
    <property type="project" value="InterPro"/>
</dbReference>
<dbReference type="Proteomes" id="UP000244089">
    <property type="component" value="Unassembled WGS sequence"/>
</dbReference>
<feature type="domain" description="FAD-binding FR-type" evidence="6">
    <location>
        <begin position="261"/>
        <end position="363"/>
    </location>
</feature>